<dbReference type="EMBL" id="CP071793">
    <property type="protein sequence ID" value="QTD48273.1"/>
    <property type="molecule type" value="Genomic_DNA"/>
</dbReference>
<dbReference type="Proteomes" id="UP000663929">
    <property type="component" value="Chromosome"/>
</dbReference>
<sequence length="203" mass="22955">MKTIFSFCLLATSLSFLADPPHQFEDTTIGLKISKPASWRFTSSEEHLENLGKLKKIDEGFKDKLLKYSTTPLVAMNKYEETFDDLNPHLKIFIKPLGELKGQDPKEIVRGNLAELEKVFKDYEVVQKPTDIVISNLNGAYARITYTAGSQDGQSFPACSEFWFVPRGNHYFLISAGTPKDDTTGIRLEIRDILDTLVIEPHP</sequence>
<evidence type="ECO:0000313" key="2">
    <source>
        <dbReference type="EMBL" id="QTD48273.1"/>
    </source>
</evidence>
<dbReference type="KEGG" id="scor:J3U87_22060"/>
<evidence type="ECO:0000256" key="1">
    <source>
        <dbReference type="SAM" id="SignalP"/>
    </source>
</evidence>
<accession>A0A8A4TF64</accession>
<dbReference type="AlphaFoldDB" id="A0A8A4TF64"/>
<proteinExistence type="predicted"/>
<protein>
    <submittedName>
        <fullName evidence="2">Uncharacterized protein</fullName>
    </submittedName>
</protein>
<feature type="signal peptide" evidence="1">
    <location>
        <begin position="1"/>
        <end position="18"/>
    </location>
</feature>
<dbReference type="RefSeq" id="WP_237377930.1">
    <property type="nucleotide sequence ID" value="NZ_CP071793.1"/>
</dbReference>
<keyword evidence="3" id="KW-1185">Reference proteome</keyword>
<keyword evidence="1" id="KW-0732">Signal</keyword>
<reference evidence="2" key="1">
    <citation type="submission" date="2021-03" db="EMBL/GenBank/DDBJ databases">
        <title>Acanthopleuribacteraceae sp. M133.</title>
        <authorList>
            <person name="Wang G."/>
        </authorList>
    </citation>
    <scope>NUCLEOTIDE SEQUENCE</scope>
    <source>
        <strain evidence="2">M133</strain>
    </source>
</reference>
<organism evidence="2 3">
    <name type="scientific">Sulfidibacter corallicola</name>
    <dbReference type="NCBI Taxonomy" id="2818388"/>
    <lineage>
        <taxon>Bacteria</taxon>
        <taxon>Pseudomonadati</taxon>
        <taxon>Acidobacteriota</taxon>
        <taxon>Holophagae</taxon>
        <taxon>Acanthopleuribacterales</taxon>
        <taxon>Acanthopleuribacteraceae</taxon>
        <taxon>Sulfidibacter</taxon>
    </lineage>
</organism>
<name>A0A8A4TF64_SULCO</name>
<feature type="chain" id="PRO_5035183926" evidence="1">
    <location>
        <begin position="19"/>
        <end position="203"/>
    </location>
</feature>
<evidence type="ECO:0000313" key="3">
    <source>
        <dbReference type="Proteomes" id="UP000663929"/>
    </source>
</evidence>
<gene>
    <name evidence="2" type="ORF">J3U87_22060</name>
</gene>